<evidence type="ECO:0000313" key="4">
    <source>
        <dbReference type="Proteomes" id="UP000000849"/>
    </source>
</evidence>
<feature type="transmembrane region" description="Helical" evidence="2">
    <location>
        <begin position="359"/>
        <end position="377"/>
    </location>
</feature>
<accession>D5UHD2</accession>
<dbReference type="KEGG" id="cfl:Cfla_2363"/>
<evidence type="ECO:0000313" key="3">
    <source>
        <dbReference type="EMBL" id="ADG75253.1"/>
    </source>
</evidence>
<dbReference type="EMBL" id="CP001964">
    <property type="protein sequence ID" value="ADG75253.1"/>
    <property type="molecule type" value="Genomic_DNA"/>
</dbReference>
<proteinExistence type="predicted"/>
<feature type="transmembrane region" description="Helical" evidence="2">
    <location>
        <begin position="108"/>
        <end position="128"/>
    </location>
</feature>
<feature type="transmembrane region" description="Helical" evidence="2">
    <location>
        <begin position="288"/>
        <end position="309"/>
    </location>
</feature>
<feature type="transmembrane region" description="Helical" evidence="2">
    <location>
        <begin position="321"/>
        <end position="339"/>
    </location>
</feature>
<evidence type="ECO:0000256" key="2">
    <source>
        <dbReference type="SAM" id="Phobius"/>
    </source>
</evidence>
<keyword evidence="2" id="KW-1133">Transmembrane helix</keyword>
<sequence>MHAETVRSADEPTDVAVDAAPPRPAAARSWQELAVRVAAPLAVLAVHLWVAWPRHGLVWTDDEVGPLATARLLAGQGALDLAHDSYYPLWAVALVPVWWLTDDPLRAYHLAVLLSGVCGAAVVLPLTALARRLGAGPAPATLVAAAVAVAPSRTVMSSFAIIENFLVLVLALTVVAAVRYADRPTLGRAALLGAGGAATFVAHGRMVTVVACTALWFLVELWRGPAGRRRVAALGLLTTVVVAVAGFALHVTVAGILYESGTSREAEAVVGLFGGSVPNLVRTTVGTVWYGAVAWLGLSVVGAALGVTAALRELRARRAGVALWGGLALGGNLAISVLSTARSLTEGTDRIDVPTYGRYVEPYLVLLAVVGATVLVRRLEPRRATVVAALAVTAGSSIVVVPWMLATANPDGWWGPINVPGMLALVGSSGTGLPWVAAALVAAAACVVLVLVRRSLVARRATVAVVGVWLLGSSVVAQTSHQQPLALALGDPPRLLSVVQAIDTPVSFDVTEADWPGQNRFQYWLAPRAMEVFDGTTTRPPTDLVVSRAVWPHDDADDWVLVADALGDDALWVRRGPVEADLRARGMLQPEDVTAPIEGFAATLTRTDGPADRPVPSGGPSWLEVALRNDGPTAWTGLGDLANPTGVVRVVVFWPVPGGAHPQVADLPSNVLPGATEHLRIRLDPPADVAGDAIGLTLVQEGLGELTPPGQPLLWIPLR</sequence>
<feature type="transmembrane region" description="Helical" evidence="2">
    <location>
        <begin position="432"/>
        <end position="452"/>
    </location>
</feature>
<name>D5UHD2_CELFN</name>
<feature type="compositionally biased region" description="Basic and acidic residues" evidence="1">
    <location>
        <begin position="1"/>
        <end position="10"/>
    </location>
</feature>
<evidence type="ECO:0000256" key="1">
    <source>
        <dbReference type="SAM" id="MobiDB-lite"/>
    </source>
</evidence>
<feature type="transmembrane region" description="Helical" evidence="2">
    <location>
        <begin position="33"/>
        <end position="52"/>
    </location>
</feature>
<dbReference type="OrthoDB" id="4824750at2"/>
<dbReference type="RefSeq" id="WP_013117587.1">
    <property type="nucleotide sequence ID" value="NC_014151.1"/>
</dbReference>
<feature type="transmembrane region" description="Helical" evidence="2">
    <location>
        <begin position="85"/>
        <end position="101"/>
    </location>
</feature>
<keyword evidence="2" id="KW-0812">Transmembrane</keyword>
<dbReference type="eggNOG" id="ENOG5033E7M">
    <property type="taxonomic scope" value="Bacteria"/>
</dbReference>
<evidence type="ECO:0008006" key="5">
    <source>
        <dbReference type="Google" id="ProtNLM"/>
    </source>
</evidence>
<dbReference type="HOGENOM" id="CLU_384366_0_0_11"/>
<dbReference type="AlphaFoldDB" id="D5UHD2"/>
<feature type="transmembrane region" description="Helical" evidence="2">
    <location>
        <begin position="134"/>
        <end position="152"/>
    </location>
</feature>
<feature type="transmembrane region" description="Helical" evidence="2">
    <location>
        <begin position="159"/>
        <end position="180"/>
    </location>
</feature>
<keyword evidence="2" id="KW-0472">Membrane</keyword>
<feature type="region of interest" description="Disordered" evidence="1">
    <location>
        <begin position="1"/>
        <end position="21"/>
    </location>
</feature>
<reference evidence="3 4" key="1">
    <citation type="journal article" date="2010" name="Stand. Genomic Sci.">
        <title>Complete genome sequence of Cellulomonas flavigena type strain (134).</title>
        <authorList>
            <person name="Abt B."/>
            <person name="Foster B."/>
            <person name="Lapidus A."/>
            <person name="Clum A."/>
            <person name="Sun H."/>
            <person name="Pukall R."/>
            <person name="Lucas S."/>
            <person name="Glavina Del Rio T."/>
            <person name="Nolan M."/>
            <person name="Tice H."/>
            <person name="Cheng J.F."/>
            <person name="Pitluck S."/>
            <person name="Liolios K."/>
            <person name="Ivanova N."/>
            <person name="Mavromatis K."/>
            <person name="Ovchinnikova G."/>
            <person name="Pati A."/>
            <person name="Goodwin L."/>
            <person name="Chen A."/>
            <person name="Palaniappan K."/>
            <person name="Land M."/>
            <person name="Hauser L."/>
            <person name="Chang Y.J."/>
            <person name="Jeffries C.D."/>
            <person name="Rohde M."/>
            <person name="Goker M."/>
            <person name="Woyke T."/>
            <person name="Bristow J."/>
            <person name="Eisen J.A."/>
            <person name="Markowitz V."/>
            <person name="Hugenholtz P."/>
            <person name="Kyrpides N.C."/>
            <person name="Klenk H.P."/>
        </authorList>
    </citation>
    <scope>NUCLEOTIDE SEQUENCE [LARGE SCALE GENOMIC DNA]</scope>
    <source>
        <strain evidence="4">ATCC 482 / DSM 20109 / BCRC 11376 / JCM 18109 / NBRC 3775 / NCIMB 8073 / NRS 134</strain>
    </source>
</reference>
<feature type="transmembrane region" description="Helical" evidence="2">
    <location>
        <begin position="231"/>
        <end position="258"/>
    </location>
</feature>
<dbReference type="Proteomes" id="UP000000849">
    <property type="component" value="Chromosome"/>
</dbReference>
<feature type="transmembrane region" description="Helical" evidence="2">
    <location>
        <begin position="200"/>
        <end position="219"/>
    </location>
</feature>
<protein>
    <recommendedName>
        <fullName evidence="5">Glycosyltransferase RgtA/B/C/D-like domain-containing protein</fullName>
    </recommendedName>
</protein>
<keyword evidence="4" id="KW-1185">Reference proteome</keyword>
<gene>
    <name evidence="3" type="ordered locus">Cfla_2363</name>
</gene>
<feature type="transmembrane region" description="Helical" evidence="2">
    <location>
        <begin position="384"/>
        <end position="405"/>
    </location>
</feature>
<organism evidence="3 4">
    <name type="scientific">Cellulomonas flavigena (strain ATCC 482 / DSM 20109 / BCRC 11376 / JCM 18109 / NBRC 3775 / NCIMB 8073 / NRS 134)</name>
    <dbReference type="NCBI Taxonomy" id="446466"/>
    <lineage>
        <taxon>Bacteria</taxon>
        <taxon>Bacillati</taxon>
        <taxon>Actinomycetota</taxon>
        <taxon>Actinomycetes</taxon>
        <taxon>Micrococcales</taxon>
        <taxon>Cellulomonadaceae</taxon>
        <taxon>Cellulomonas</taxon>
    </lineage>
</organism>